<dbReference type="Proteomes" id="UP000694541">
    <property type="component" value="Unplaced"/>
</dbReference>
<dbReference type="GO" id="GO:0042288">
    <property type="term" value="F:MHC class I protein binding"/>
    <property type="evidence" value="ECO:0007669"/>
    <property type="project" value="InterPro"/>
</dbReference>
<dbReference type="AlphaFoldDB" id="A0A8B9MRC3"/>
<name>A0A8B9MRC3_9AVES</name>
<keyword evidence="4" id="KW-0391">Immunity</keyword>
<evidence type="ECO:0000313" key="12">
    <source>
        <dbReference type="Ensembl" id="ENSANIP00000012120.1"/>
    </source>
</evidence>
<dbReference type="SMART" id="SM00409">
    <property type="entry name" value="IG"/>
    <property type="match status" value="1"/>
</dbReference>
<protein>
    <recommendedName>
        <fullName evidence="11">Ig-like domain-containing protein</fullName>
    </recommendedName>
</protein>
<comment type="subcellular location">
    <subcellularLocation>
        <location evidence="1">Membrane</location>
        <topology evidence="1">Single-pass type I membrane protein</topology>
    </subcellularLocation>
</comment>
<dbReference type="SMART" id="SM00406">
    <property type="entry name" value="IGv"/>
    <property type="match status" value="1"/>
</dbReference>
<reference evidence="12" key="2">
    <citation type="submission" date="2025-09" db="UniProtKB">
        <authorList>
            <consortium name="Ensembl"/>
        </authorList>
    </citation>
    <scope>IDENTIFICATION</scope>
</reference>
<evidence type="ECO:0000259" key="11">
    <source>
        <dbReference type="PROSITE" id="PS50835"/>
    </source>
</evidence>
<dbReference type="InterPro" id="IPR036179">
    <property type="entry name" value="Ig-like_dom_sf"/>
</dbReference>
<dbReference type="PANTHER" id="PTHR11292:SF7">
    <property type="entry name" value="T-CELL SURFACE GLYCOPROTEIN CD8 BETA CHAIN-RELATED"/>
    <property type="match status" value="1"/>
</dbReference>
<dbReference type="GO" id="GO:0015026">
    <property type="term" value="F:coreceptor activity"/>
    <property type="evidence" value="ECO:0007669"/>
    <property type="project" value="InterPro"/>
</dbReference>
<keyword evidence="5" id="KW-1133">Transmembrane helix</keyword>
<dbReference type="InterPro" id="IPR013783">
    <property type="entry name" value="Ig-like_fold"/>
</dbReference>
<keyword evidence="6" id="KW-1064">Adaptive immunity</keyword>
<dbReference type="PANTHER" id="PTHR11292">
    <property type="entry name" value="T-CELL SURFACE GLYCOPROTEIN CD8 BETA CHAIN"/>
    <property type="match status" value="1"/>
</dbReference>
<keyword evidence="13" id="KW-1185">Reference proteome</keyword>
<dbReference type="InterPro" id="IPR042414">
    <property type="entry name" value="CD8B"/>
</dbReference>
<evidence type="ECO:0000256" key="4">
    <source>
        <dbReference type="ARBA" id="ARBA00022859"/>
    </source>
</evidence>
<sequence length="227" mass="25217">MSFFLGFSTNLLLSKTPHRILAQTNNKTEILCELKTEHAGLYWYRWSQEKQNFEFLVFSSPFGKAVYGANISEAKFSVPGAGSRSSYSLHISNLHASDNGTYYCSISQSSQLLLGSGTQLSVGNSRFFLTFPPSGKSSIKARGHHPLHRWGGSDSRFQACPSHKGLNWGLFLKAHNQPSLGSSRQKSERSVGVTGGMMLYRPRVHLQQHFPLDHQAGGGIEKPMRLK</sequence>
<keyword evidence="2" id="KW-0812">Transmembrane</keyword>
<evidence type="ECO:0000256" key="7">
    <source>
        <dbReference type="ARBA" id="ARBA00023136"/>
    </source>
</evidence>
<dbReference type="Gene3D" id="2.60.40.10">
    <property type="entry name" value="Immunoglobulins"/>
    <property type="match status" value="1"/>
</dbReference>
<feature type="domain" description="Ig-like" evidence="11">
    <location>
        <begin position="25"/>
        <end position="121"/>
    </location>
</feature>
<proteinExistence type="predicted"/>
<dbReference type="SUPFAM" id="SSF48726">
    <property type="entry name" value="Immunoglobulin"/>
    <property type="match status" value="1"/>
</dbReference>
<dbReference type="GO" id="GO:0009986">
    <property type="term" value="C:cell surface"/>
    <property type="evidence" value="ECO:0007669"/>
    <property type="project" value="TreeGrafter"/>
</dbReference>
<dbReference type="GO" id="GO:0050776">
    <property type="term" value="P:regulation of immune response"/>
    <property type="evidence" value="ECO:0007669"/>
    <property type="project" value="InterPro"/>
</dbReference>
<accession>A0A8B9MRC3</accession>
<dbReference type="GO" id="GO:0002250">
    <property type="term" value="P:adaptive immune response"/>
    <property type="evidence" value="ECO:0007669"/>
    <property type="project" value="UniProtKB-KW"/>
</dbReference>
<dbReference type="GO" id="GO:0016020">
    <property type="term" value="C:membrane"/>
    <property type="evidence" value="ECO:0007669"/>
    <property type="project" value="UniProtKB-SubCell"/>
</dbReference>
<evidence type="ECO:0000256" key="6">
    <source>
        <dbReference type="ARBA" id="ARBA00023130"/>
    </source>
</evidence>
<evidence type="ECO:0000313" key="13">
    <source>
        <dbReference type="Proteomes" id="UP000694541"/>
    </source>
</evidence>
<evidence type="ECO:0000256" key="8">
    <source>
        <dbReference type="ARBA" id="ARBA00023157"/>
    </source>
</evidence>
<evidence type="ECO:0000256" key="5">
    <source>
        <dbReference type="ARBA" id="ARBA00022989"/>
    </source>
</evidence>
<evidence type="ECO:0000256" key="9">
    <source>
        <dbReference type="ARBA" id="ARBA00023180"/>
    </source>
</evidence>
<dbReference type="InterPro" id="IPR007110">
    <property type="entry name" value="Ig-like_dom"/>
</dbReference>
<organism evidence="12 13">
    <name type="scientific">Accipiter nisus</name>
    <name type="common">Eurasian sparrowhawk</name>
    <dbReference type="NCBI Taxonomy" id="211598"/>
    <lineage>
        <taxon>Eukaryota</taxon>
        <taxon>Metazoa</taxon>
        <taxon>Chordata</taxon>
        <taxon>Craniata</taxon>
        <taxon>Vertebrata</taxon>
        <taxon>Euteleostomi</taxon>
        <taxon>Archelosauria</taxon>
        <taxon>Archosauria</taxon>
        <taxon>Dinosauria</taxon>
        <taxon>Saurischia</taxon>
        <taxon>Theropoda</taxon>
        <taxon>Coelurosauria</taxon>
        <taxon>Aves</taxon>
        <taxon>Neognathae</taxon>
        <taxon>Neoaves</taxon>
        <taxon>Telluraves</taxon>
        <taxon>Accipitrimorphae</taxon>
        <taxon>Accipitriformes</taxon>
        <taxon>Accipitridae</taxon>
        <taxon>Accipitrinae</taxon>
        <taxon>Accipiter</taxon>
    </lineage>
</organism>
<reference evidence="12" key="1">
    <citation type="submission" date="2025-08" db="UniProtKB">
        <authorList>
            <consortium name="Ensembl"/>
        </authorList>
    </citation>
    <scope>IDENTIFICATION</scope>
</reference>
<keyword evidence="7" id="KW-0472">Membrane</keyword>
<dbReference type="Ensembl" id="ENSANIT00000012540.1">
    <property type="protein sequence ID" value="ENSANIP00000012120.1"/>
    <property type="gene ID" value="ENSANIG00000008206.1"/>
</dbReference>
<evidence type="ECO:0000256" key="1">
    <source>
        <dbReference type="ARBA" id="ARBA00004479"/>
    </source>
</evidence>
<keyword evidence="8" id="KW-1015">Disulfide bond</keyword>
<dbReference type="InterPro" id="IPR003599">
    <property type="entry name" value="Ig_sub"/>
</dbReference>
<evidence type="ECO:0000256" key="3">
    <source>
        <dbReference type="ARBA" id="ARBA00022729"/>
    </source>
</evidence>
<keyword evidence="10" id="KW-0393">Immunoglobulin domain</keyword>
<evidence type="ECO:0000256" key="10">
    <source>
        <dbReference type="ARBA" id="ARBA00023319"/>
    </source>
</evidence>
<dbReference type="InterPro" id="IPR013106">
    <property type="entry name" value="Ig_V-set"/>
</dbReference>
<dbReference type="Pfam" id="PF07686">
    <property type="entry name" value="V-set"/>
    <property type="match status" value="1"/>
</dbReference>
<evidence type="ECO:0000256" key="2">
    <source>
        <dbReference type="ARBA" id="ARBA00022692"/>
    </source>
</evidence>
<keyword evidence="9" id="KW-0325">Glycoprotein</keyword>
<keyword evidence="3" id="KW-0732">Signal</keyword>
<dbReference type="PROSITE" id="PS50835">
    <property type="entry name" value="IG_LIKE"/>
    <property type="match status" value="1"/>
</dbReference>